<comment type="caution">
    <text evidence="2">The sequence shown here is derived from an EMBL/GenBank/DDBJ whole genome shotgun (WGS) entry which is preliminary data.</text>
</comment>
<proteinExistence type="predicted"/>
<reference evidence="2 3" key="1">
    <citation type="submission" date="2024-03" db="EMBL/GenBank/DDBJ databases">
        <authorList>
            <person name="Martinez-Hernandez J."/>
        </authorList>
    </citation>
    <scope>NUCLEOTIDE SEQUENCE [LARGE SCALE GENOMIC DNA]</scope>
</reference>
<feature type="region of interest" description="Disordered" evidence="1">
    <location>
        <begin position="220"/>
        <end position="272"/>
    </location>
</feature>
<dbReference type="EMBL" id="CAXHTB010000014">
    <property type="protein sequence ID" value="CAL0319762.1"/>
    <property type="molecule type" value="Genomic_DNA"/>
</dbReference>
<accession>A0AAV1XE51</accession>
<sequence>MKNRARNGASHGWFDLYRNARSQWLQLRYEKRGYTTNENRPEEEEENHTVIVDPLYKYFLENYRPIAKKIENRINKSIVSGSVKYPDEENYTEIEDDEDEEEVDSVVPDPEYKRFLEHLRPDGKSYALVVPEANVYVKYEPSSPEHVAPTIFPIENENHVSDMATMDKEMHAPAKYKGKLHTDKSANGGCNHVASEAQNHADNHTGERNCWEQSGRELSADKNLNGSASNNHVASKPQNHVPSYSGKRRGRKPKGLSKPQATKNPNGDSNQLVTEANRHDHSEAHKHDLPAVKGQKIGEVVKTESDDDVLHISRLVHCPVLNVRFLCEDNDEANARKCTKYREKLMEELKKPYCQEEYERLFKDIAVRKQAQGQRVLRGRTTTYDDDHVSKSYLDCYIDLKRKIHTAPDDYPKVLNLMRGFFYWLVNISHEGVFRPWRVESYLDELLQH</sequence>
<evidence type="ECO:0000313" key="2">
    <source>
        <dbReference type="EMBL" id="CAL0319762.1"/>
    </source>
</evidence>
<dbReference type="PANTHER" id="PTHR34194">
    <property type="entry name" value="F14J8.16 PROTEIN"/>
    <property type="match status" value="1"/>
</dbReference>
<evidence type="ECO:0000313" key="3">
    <source>
        <dbReference type="Proteomes" id="UP001497480"/>
    </source>
</evidence>
<keyword evidence="3" id="KW-1185">Reference proteome</keyword>
<dbReference type="AlphaFoldDB" id="A0AAV1XE51"/>
<name>A0AAV1XE51_LUPLU</name>
<evidence type="ECO:0000256" key="1">
    <source>
        <dbReference type="SAM" id="MobiDB-lite"/>
    </source>
</evidence>
<feature type="compositionally biased region" description="Polar residues" evidence="1">
    <location>
        <begin position="259"/>
        <end position="272"/>
    </location>
</feature>
<gene>
    <name evidence="2" type="ORF">LLUT_LOCUS20822</name>
</gene>
<feature type="compositionally biased region" description="Polar residues" evidence="1">
    <location>
        <begin position="222"/>
        <end position="242"/>
    </location>
</feature>
<dbReference type="PANTHER" id="PTHR34194:SF2">
    <property type="entry name" value="F14J8.16 PROTEIN"/>
    <property type="match status" value="1"/>
</dbReference>
<feature type="compositionally biased region" description="Basic residues" evidence="1">
    <location>
        <begin position="246"/>
        <end position="255"/>
    </location>
</feature>
<protein>
    <submittedName>
        <fullName evidence="2">Uncharacterized protein</fullName>
    </submittedName>
</protein>
<dbReference type="Proteomes" id="UP001497480">
    <property type="component" value="Unassembled WGS sequence"/>
</dbReference>
<organism evidence="2 3">
    <name type="scientific">Lupinus luteus</name>
    <name type="common">European yellow lupine</name>
    <dbReference type="NCBI Taxonomy" id="3873"/>
    <lineage>
        <taxon>Eukaryota</taxon>
        <taxon>Viridiplantae</taxon>
        <taxon>Streptophyta</taxon>
        <taxon>Embryophyta</taxon>
        <taxon>Tracheophyta</taxon>
        <taxon>Spermatophyta</taxon>
        <taxon>Magnoliopsida</taxon>
        <taxon>eudicotyledons</taxon>
        <taxon>Gunneridae</taxon>
        <taxon>Pentapetalae</taxon>
        <taxon>rosids</taxon>
        <taxon>fabids</taxon>
        <taxon>Fabales</taxon>
        <taxon>Fabaceae</taxon>
        <taxon>Papilionoideae</taxon>
        <taxon>50 kb inversion clade</taxon>
        <taxon>genistoids sensu lato</taxon>
        <taxon>core genistoids</taxon>
        <taxon>Genisteae</taxon>
        <taxon>Lupinus</taxon>
    </lineage>
</organism>